<proteinExistence type="predicted"/>
<feature type="compositionally biased region" description="Polar residues" evidence="1">
    <location>
        <begin position="1"/>
        <end position="10"/>
    </location>
</feature>
<evidence type="ECO:0000313" key="3">
    <source>
        <dbReference type="RefSeq" id="XP_017037461.1"/>
    </source>
</evidence>
<sequence length="198" mass="23692">MESRKSTTLRGSVMRSSLSASQRPSQRASQWANQRASQFAAMRMSRATTKIDIPMMDNRTILERHIKRHDDDKRYMGQFDDKPITEYFTYKPKHDDHDICLMDPSYTNFKVPVEVRCRERLMSDTIRYNRQLNTEISKLIEYQNTALEAAYFVRVMSYTTLWPPYHSNVEIDNTNRNFYRLSKKEQDRFDFIMSHEFS</sequence>
<evidence type="ECO:0000256" key="1">
    <source>
        <dbReference type="SAM" id="MobiDB-lite"/>
    </source>
</evidence>
<dbReference type="Pfam" id="PF16037">
    <property type="entry name" value="DUF4790"/>
    <property type="match status" value="1"/>
</dbReference>
<reference evidence="3" key="1">
    <citation type="submission" date="2025-08" db="UniProtKB">
        <authorList>
            <consortium name="RefSeq"/>
        </authorList>
    </citation>
    <scope>IDENTIFICATION</scope>
    <source>
        <strain evidence="3">14028-0561.14</strain>
        <tissue evidence="3">Whole fly</tissue>
    </source>
</reference>
<dbReference type="InterPro" id="IPR032004">
    <property type="entry name" value="DUF4790"/>
</dbReference>
<dbReference type="AlphaFoldDB" id="A0A6P4JPB8"/>
<dbReference type="OrthoDB" id="7675754at2759"/>
<keyword evidence="2" id="KW-1185">Reference proteome</keyword>
<dbReference type="GeneID" id="108085403"/>
<organism evidence="2 3">
    <name type="scientific">Drosophila kikkawai</name>
    <name type="common">Fruit fly</name>
    <dbReference type="NCBI Taxonomy" id="30033"/>
    <lineage>
        <taxon>Eukaryota</taxon>
        <taxon>Metazoa</taxon>
        <taxon>Ecdysozoa</taxon>
        <taxon>Arthropoda</taxon>
        <taxon>Hexapoda</taxon>
        <taxon>Insecta</taxon>
        <taxon>Pterygota</taxon>
        <taxon>Neoptera</taxon>
        <taxon>Endopterygota</taxon>
        <taxon>Diptera</taxon>
        <taxon>Brachycera</taxon>
        <taxon>Muscomorpha</taxon>
        <taxon>Ephydroidea</taxon>
        <taxon>Drosophilidae</taxon>
        <taxon>Drosophila</taxon>
        <taxon>Sophophora</taxon>
    </lineage>
</organism>
<gene>
    <name evidence="3" type="primary">LOC108085403</name>
</gene>
<feature type="region of interest" description="Disordered" evidence="1">
    <location>
        <begin position="1"/>
        <end position="34"/>
    </location>
</feature>
<accession>A0A6P4JPB8</accession>
<dbReference type="OMA" id="FIMSHDF"/>
<dbReference type="Proteomes" id="UP001652661">
    <property type="component" value="Chromosome 3R"/>
</dbReference>
<feature type="compositionally biased region" description="Low complexity" evidence="1">
    <location>
        <begin position="15"/>
        <end position="32"/>
    </location>
</feature>
<dbReference type="RefSeq" id="XP_017037461.1">
    <property type="nucleotide sequence ID" value="XM_017181972.3"/>
</dbReference>
<evidence type="ECO:0000313" key="2">
    <source>
        <dbReference type="Proteomes" id="UP001652661"/>
    </source>
</evidence>
<name>A0A6P4JPB8_DROKI</name>
<protein>
    <submittedName>
        <fullName evidence="3">Uncharacterized protein</fullName>
    </submittedName>
</protein>